<accession>A0A375AA24</accession>
<dbReference type="EMBL" id="LT615367">
    <property type="protein sequence ID" value="SLM62837.1"/>
    <property type="molecule type" value="Genomic_DNA"/>
</dbReference>
<dbReference type="Proteomes" id="UP000294820">
    <property type="component" value="Chromosome 1"/>
</dbReference>
<protein>
    <submittedName>
        <fullName evidence="1">Uncharacterized protein</fullName>
    </submittedName>
</protein>
<sequence length="55" mass="6222">MGCVEVSVFIERVGLLAKLTERVGVDEHDKDIALAWINEMVNELVECEVNSFKDK</sequence>
<name>A0A375AA24_9GAMM</name>
<proteinExistence type="predicted"/>
<evidence type="ECO:0000313" key="1">
    <source>
        <dbReference type="EMBL" id="SLM62837.1"/>
    </source>
</evidence>
<gene>
    <name evidence="1" type="ORF">DAQ1742_01907</name>
</gene>
<dbReference type="KEGG" id="daq:DAQ1742_01907"/>
<dbReference type="AlphaFoldDB" id="A0A375AA24"/>
<organism evidence="1 2">
    <name type="scientific">Dickeya aquatica</name>
    <dbReference type="NCBI Taxonomy" id="1401087"/>
    <lineage>
        <taxon>Bacteria</taxon>
        <taxon>Pseudomonadati</taxon>
        <taxon>Pseudomonadota</taxon>
        <taxon>Gammaproteobacteria</taxon>
        <taxon>Enterobacterales</taxon>
        <taxon>Pectobacteriaceae</taxon>
        <taxon>Dickeya</taxon>
    </lineage>
</organism>
<evidence type="ECO:0000313" key="2">
    <source>
        <dbReference type="Proteomes" id="UP000294820"/>
    </source>
</evidence>
<reference evidence="1 2" key="1">
    <citation type="submission" date="2016-09" db="EMBL/GenBank/DDBJ databases">
        <authorList>
            <person name="Reverchon S."/>
            <person name="Nasser W."/>
            <person name="Leonard S."/>
            <person name="Brochier C."/>
            <person name="Duprey A."/>
        </authorList>
    </citation>
    <scope>NUCLEOTIDE SEQUENCE [LARGE SCALE GENOMIC DNA]</scope>
    <source>
        <strain evidence="1 2">174/2</strain>
    </source>
</reference>
<keyword evidence="2" id="KW-1185">Reference proteome</keyword>